<dbReference type="AlphaFoldDB" id="A0AAU9PKQ3"/>
<keyword evidence="3" id="KW-1185">Reference proteome</keyword>
<feature type="region of interest" description="Disordered" evidence="1">
    <location>
        <begin position="1"/>
        <end position="52"/>
    </location>
</feature>
<reference evidence="2 3" key="1">
    <citation type="submission" date="2022-01" db="EMBL/GenBank/DDBJ databases">
        <authorList>
            <person name="Xiong W."/>
            <person name="Schranz E."/>
        </authorList>
    </citation>
    <scope>NUCLEOTIDE SEQUENCE [LARGE SCALE GENOMIC DNA]</scope>
</reference>
<feature type="compositionally biased region" description="Low complexity" evidence="1">
    <location>
        <begin position="1"/>
        <end position="10"/>
    </location>
</feature>
<dbReference type="EMBL" id="CAKMRJ010005634">
    <property type="protein sequence ID" value="CAH1450896.1"/>
    <property type="molecule type" value="Genomic_DNA"/>
</dbReference>
<evidence type="ECO:0000313" key="3">
    <source>
        <dbReference type="Proteomes" id="UP001157418"/>
    </source>
</evidence>
<feature type="compositionally biased region" description="Polar residues" evidence="1">
    <location>
        <begin position="20"/>
        <end position="43"/>
    </location>
</feature>
<accession>A0AAU9PKQ3</accession>
<dbReference type="Proteomes" id="UP001157418">
    <property type="component" value="Unassembled WGS sequence"/>
</dbReference>
<protein>
    <submittedName>
        <fullName evidence="2">Uncharacterized protein</fullName>
    </submittedName>
</protein>
<organism evidence="2 3">
    <name type="scientific">Lactuca virosa</name>
    <dbReference type="NCBI Taxonomy" id="75947"/>
    <lineage>
        <taxon>Eukaryota</taxon>
        <taxon>Viridiplantae</taxon>
        <taxon>Streptophyta</taxon>
        <taxon>Embryophyta</taxon>
        <taxon>Tracheophyta</taxon>
        <taxon>Spermatophyta</taxon>
        <taxon>Magnoliopsida</taxon>
        <taxon>eudicotyledons</taxon>
        <taxon>Gunneridae</taxon>
        <taxon>Pentapetalae</taxon>
        <taxon>asterids</taxon>
        <taxon>campanulids</taxon>
        <taxon>Asterales</taxon>
        <taxon>Asteraceae</taxon>
        <taxon>Cichorioideae</taxon>
        <taxon>Cichorieae</taxon>
        <taxon>Lactucinae</taxon>
        <taxon>Lactuca</taxon>
    </lineage>
</organism>
<gene>
    <name evidence="2" type="ORF">LVIROSA_LOCUS36291</name>
</gene>
<proteinExistence type="predicted"/>
<evidence type="ECO:0000313" key="2">
    <source>
        <dbReference type="EMBL" id="CAH1450896.1"/>
    </source>
</evidence>
<name>A0AAU9PKQ3_9ASTR</name>
<comment type="caution">
    <text evidence="2">The sequence shown here is derived from an EMBL/GenBank/DDBJ whole genome shotgun (WGS) entry which is preliminary data.</text>
</comment>
<evidence type="ECO:0000256" key="1">
    <source>
        <dbReference type="SAM" id="MobiDB-lite"/>
    </source>
</evidence>
<sequence length="99" mass="10758">MRGPFKAGSSKARKKSNAKNCPSQAGPSTLAPSAPTHVNQDPLTQEHVPVNQELVIQENVPVNQEHVNEDHVNQVPVNEVPINQYPVNPIPVNQVPVNC</sequence>